<dbReference type="KEGG" id="phu:Phum_PHUM168060"/>
<feature type="compositionally biased region" description="Basic and acidic residues" evidence="1">
    <location>
        <begin position="45"/>
        <end position="62"/>
    </location>
</feature>
<dbReference type="GeneID" id="8236647"/>
<dbReference type="AlphaFoldDB" id="E0VFU9"/>
<keyword evidence="4" id="KW-1185">Reference proteome</keyword>
<name>E0VFU9_PEDHC</name>
<dbReference type="HOGENOM" id="CLU_1877890_0_0_1"/>
<reference evidence="3" key="3">
    <citation type="submission" date="2021-02" db="UniProtKB">
        <authorList>
            <consortium name="EnsemblMetazoa"/>
        </authorList>
    </citation>
    <scope>IDENTIFICATION</scope>
    <source>
        <strain evidence="3">USDA</strain>
    </source>
</reference>
<evidence type="ECO:0000313" key="3">
    <source>
        <dbReference type="EnsemblMetazoa" id="PHUM168060-PA"/>
    </source>
</evidence>
<protein>
    <submittedName>
        <fullName evidence="2 3">Uncharacterized protein</fullName>
    </submittedName>
</protein>
<organism>
    <name type="scientific">Pediculus humanus subsp. corporis</name>
    <name type="common">Body louse</name>
    <dbReference type="NCBI Taxonomy" id="121224"/>
    <lineage>
        <taxon>Eukaryota</taxon>
        <taxon>Metazoa</taxon>
        <taxon>Ecdysozoa</taxon>
        <taxon>Arthropoda</taxon>
        <taxon>Hexapoda</taxon>
        <taxon>Insecta</taxon>
        <taxon>Pterygota</taxon>
        <taxon>Neoptera</taxon>
        <taxon>Paraneoptera</taxon>
        <taxon>Psocodea</taxon>
        <taxon>Troctomorpha</taxon>
        <taxon>Phthiraptera</taxon>
        <taxon>Anoplura</taxon>
        <taxon>Pediculidae</taxon>
        <taxon>Pediculus</taxon>
    </lineage>
</organism>
<feature type="compositionally biased region" description="Basic and acidic residues" evidence="1">
    <location>
        <begin position="9"/>
        <end position="18"/>
    </location>
</feature>
<dbReference type="Proteomes" id="UP000009046">
    <property type="component" value="Unassembled WGS sequence"/>
</dbReference>
<dbReference type="RefSeq" id="XP_002424993.1">
    <property type="nucleotide sequence ID" value="XM_002424948.1"/>
</dbReference>
<dbReference type="EMBL" id="DS235124">
    <property type="protein sequence ID" value="EEB12255.1"/>
    <property type="molecule type" value="Genomic_DNA"/>
</dbReference>
<feature type="compositionally biased region" description="Low complexity" evidence="1">
    <location>
        <begin position="27"/>
        <end position="42"/>
    </location>
</feature>
<accession>E0VFU9</accession>
<dbReference type="EnsemblMetazoa" id="PHUM168060-RA">
    <property type="protein sequence ID" value="PHUM168060-PA"/>
    <property type="gene ID" value="PHUM168060"/>
</dbReference>
<dbReference type="CTD" id="8236647"/>
<sequence>MDFIPLTNVKEKNTKNENETDSDICDENNSNDGNLNDNNTTDGIDDTHGVPDKGKSSKQLKYEEKMKNRLFVKMKKPIYSENQIKELHPDIKQVIFPRKKRSKPNSYSRVQLKRGKIRQKNERKANATQKLLNLWT</sequence>
<dbReference type="InParanoid" id="E0VFU9"/>
<evidence type="ECO:0000313" key="2">
    <source>
        <dbReference type="EMBL" id="EEB12255.1"/>
    </source>
</evidence>
<gene>
    <name evidence="3" type="primary">8236647</name>
    <name evidence="2" type="ORF">Phum_PHUM168060</name>
</gene>
<dbReference type="VEuPathDB" id="VectorBase:PHUM168060"/>
<proteinExistence type="predicted"/>
<reference evidence="2" key="2">
    <citation type="submission" date="2007-04" db="EMBL/GenBank/DDBJ databases">
        <title>The genome of the human body louse.</title>
        <authorList>
            <consortium name="The Human Body Louse Genome Consortium"/>
            <person name="Kirkness E."/>
            <person name="Walenz B."/>
            <person name="Hass B."/>
            <person name="Bruggner R."/>
            <person name="Strausberg R."/>
        </authorList>
    </citation>
    <scope>NUCLEOTIDE SEQUENCE</scope>
    <source>
        <strain evidence="2">USDA</strain>
    </source>
</reference>
<reference evidence="2" key="1">
    <citation type="submission" date="2007-04" db="EMBL/GenBank/DDBJ databases">
        <title>Annotation of Pediculus humanus corporis strain USDA.</title>
        <authorList>
            <person name="Kirkness E."/>
            <person name="Hannick L."/>
            <person name="Hass B."/>
            <person name="Bruggner R."/>
            <person name="Lawson D."/>
            <person name="Bidwell S."/>
            <person name="Joardar V."/>
            <person name="Caler E."/>
            <person name="Walenz B."/>
            <person name="Inman J."/>
            <person name="Schobel S."/>
            <person name="Galinsky K."/>
            <person name="Amedeo P."/>
            <person name="Strausberg R."/>
        </authorList>
    </citation>
    <scope>NUCLEOTIDE SEQUENCE</scope>
    <source>
        <strain evidence="2">USDA</strain>
    </source>
</reference>
<feature type="region of interest" description="Disordered" evidence="1">
    <location>
        <begin position="1"/>
        <end position="62"/>
    </location>
</feature>
<dbReference type="EMBL" id="AAZO01001952">
    <property type="status" value="NOT_ANNOTATED_CDS"/>
    <property type="molecule type" value="Genomic_DNA"/>
</dbReference>
<evidence type="ECO:0000256" key="1">
    <source>
        <dbReference type="SAM" id="MobiDB-lite"/>
    </source>
</evidence>
<evidence type="ECO:0000313" key="4">
    <source>
        <dbReference type="Proteomes" id="UP000009046"/>
    </source>
</evidence>
<feature type="region of interest" description="Disordered" evidence="1">
    <location>
        <begin position="98"/>
        <end position="125"/>
    </location>
</feature>